<dbReference type="Gene3D" id="3.30.360.10">
    <property type="entry name" value="Dihydrodipicolinate Reductase, domain 2"/>
    <property type="match status" value="1"/>
</dbReference>
<evidence type="ECO:0000259" key="6">
    <source>
        <dbReference type="SMART" id="SM01003"/>
    </source>
</evidence>
<dbReference type="GO" id="GO:0019878">
    <property type="term" value="P:lysine biosynthetic process via aminoadipic acid"/>
    <property type="evidence" value="ECO:0007669"/>
    <property type="project" value="TreeGrafter"/>
</dbReference>
<protein>
    <submittedName>
        <fullName evidence="7">Alpha-aminoadipic semialdehyde synthase, mitochondrial</fullName>
    </submittedName>
</protein>
<evidence type="ECO:0000313" key="8">
    <source>
        <dbReference type="Proteomes" id="UP000225706"/>
    </source>
</evidence>
<dbReference type="GO" id="GO:0005737">
    <property type="term" value="C:cytoplasm"/>
    <property type="evidence" value="ECO:0007669"/>
    <property type="project" value="TreeGrafter"/>
</dbReference>
<dbReference type="Gene3D" id="3.40.50.720">
    <property type="entry name" value="NAD(P)-binding Rossmann-like Domain"/>
    <property type="match status" value="4"/>
</dbReference>
<comment type="similarity">
    <text evidence="1">In the N-terminal section; belongs to the AlaDH/PNT family.</text>
</comment>
<evidence type="ECO:0000313" key="7">
    <source>
        <dbReference type="EMBL" id="PFX18891.1"/>
    </source>
</evidence>
<sequence>MLRSAFRGKQAADSTKDENQGKSSHGRPHFFFHRDVGHEDAKNSNGDHRENLNALVAEAVDYNTNDEVLTTDFNHDFHESTHSSSSDKESLNEEDGSTKPCTSHELHVGKVDCDQRVTHNRGGEFSSSEREIYETQLAQLQEQLLNTMIDYQDMSAQVEKLKAVDIHKLQKEIQEERAKNNELREKLKQKQKSSSSKLHRKNASRIDPRSRSGYQGTVDSEGDRGDDWVHLGREDEPHSSLHVTNGRHGTQPEENQETYEMLGGSQTRDQLEEQAALESVDRESHRVQHVKTKLEIWKAKAVDMLADRLWDFVNDEPEDTEEEDGEGDPLAIKTLRENINRFSAGIKPITGFIKSVGKVLTWSNPTASFLIFVVYMYSVWYGYLLSLILFTMIWKLFMNYLHAKGIARFLGFMDKSKEEVKRRYDGTAKLWEELPTEADLVVSQNVVNGNQENLGRSTSATSLSTPSGSSSEHHISPYSNPLAEKFKLPSSETVLPGWEEGKRCALLDKDKPFSSVKHGKLFLTQRKGMRTIDLIGIKVLVQPSTRRAYTMDEYERAGAVITEDLTPASLIIGVKAVPIDLLIPNKTYAFFSHTIKAQEANMPLLDAVLEKNIRIVDYEKMVDSKGQRVCAFGKFAGVGGMINILHGLGLRLLALGHHTPFMYLGATHNYKNSRAAKLAIYELGEDIKAGKLPAHFGPLSFVFTGSGNVSQGAQEMFQELPHIYVEPHELRKAIQSTDHRKLIGTVVSREDYLVPKAGGVFDAEEYDAHPERYRSTFAEKVAPYMSVLVNGTYWAPSVPRLLTYDDARNILKTMQRSSAYDGCPSLPHRLLAICDISADNEVAPYMSVLVNGTYWAPSVPRLLTYDDARNILKTMQRSSAYDGCPSLPHRLLAICDISADNEGSLEFMTECTTIEYPFHLYNIKTGTSQIGMAGDGVLICSIDNLPAQLPREATDYFGKLLLPWLQEMIDSHATDPFEEQRHLSDTVRNAIITSNGSLTETYKYIAGLRKSQEEAKARALGPNVSVPIKQRVLLLGSGFTVAPCIEYLTRDKSLAVTVASDKIREADALAAMYRNTTPTLLDVTQSDEKLNKLIQQHDVVISLLPFSLHHFVAKSCITHKKNLLTASYVLPPIAELHQSWSPRAGLLSIMNSAKYLWYGKSVEVPAGGALLEEIKPTDIFPGYRLECYPNRDSTKYGKLYDIATANTILRGTLRYEGYSTACLALYQLGMYSTIERPDLALAHELPWKQVLAKLVGKPDASDSELHSVVFEKVGKDPAQEGERDMVFLQHDIGVDLPDKTQQNRRIDMICHGDPNGHSAMARTVGLPVAIATKMVLDGDLKATGVVLPLSREIYKPLLKRLKAEGIHSEMTTTVL</sequence>
<dbReference type="SMART" id="SM01003">
    <property type="entry name" value="AlaDh_PNT_N"/>
    <property type="match status" value="1"/>
</dbReference>
<reference evidence="8" key="1">
    <citation type="journal article" date="2017" name="bioRxiv">
        <title>Comparative analysis of the genomes of Stylophora pistillata and Acropora digitifera provides evidence for extensive differences between species of corals.</title>
        <authorList>
            <person name="Voolstra C.R."/>
            <person name="Li Y."/>
            <person name="Liew Y.J."/>
            <person name="Baumgarten S."/>
            <person name="Zoccola D."/>
            <person name="Flot J.-F."/>
            <person name="Tambutte S."/>
            <person name="Allemand D."/>
            <person name="Aranda M."/>
        </authorList>
    </citation>
    <scope>NUCLEOTIDE SEQUENCE [LARGE SCALE GENOMIC DNA]</scope>
</reference>
<feature type="transmembrane region" description="Helical" evidence="4">
    <location>
        <begin position="369"/>
        <end position="394"/>
    </location>
</feature>
<name>A0A2B4RMQ4_STYPI</name>
<feature type="compositionally biased region" description="Basic residues" evidence="3">
    <location>
        <begin position="189"/>
        <end position="203"/>
    </location>
</feature>
<feature type="compositionally biased region" description="Basic and acidic residues" evidence="3">
    <location>
        <begin position="76"/>
        <end position="91"/>
    </location>
</feature>
<dbReference type="Pfam" id="PF05222">
    <property type="entry name" value="AlaDh_PNT_N"/>
    <property type="match status" value="1"/>
</dbReference>
<dbReference type="SMART" id="SM01002">
    <property type="entry name" value="AlaDh_PNT_C"/>
    <property type="match status" value="1"/>
</dbReference>
<dbReference type="UniPathway" id="UPA00868">
    <property type="reaction ID" value="UER00835"/>
</dbReference>
<proteinExistence type="inferred from homology"/>
<evidence type="ECO:0000256" key="3">
    <source>
        <dbReference type="SAM" id="MobiDB-lite"/>
    </source>
</evidence>
<gene>
    <name evidence="7" type="primary">Aass</name>
    <name evidence="7" type="ORF">AWC38_SpisGene16711</name>
</gene>
<feature type="region of interest" description="Disordered" evidence="3">
    <location>
        <begin position="76"/>
        <end position="104"/>
    </location>
</feature>
<dbReference type="GO" id="GO:0033512">
    <property type="term" value="P:L-lysine catabolic process to acetyl-CoA via saccharopine"/>
    <property type="evidence" value="ECO:0007669"/>
    <property type="project" value="UniProtKB-UniPathway"/>
</dbReference>
<evidence type="ECO:0000259" key="5">
    <source>
        <dbReference type="SMART" id="SM01002"/>
    </source>
</evidence>
<keyword evidence="4" id="KW-0812">Transmembrane</keyword>
<feature type="domain" description="Alanine dehydrogenase/pyridine nucleotide transhydrogenase NAD(H)-binding" evidence="5">
    <location>
        <begin position="689"/>
        <end position="941"/>
    </location>
</feature>
<dbReference type="InterPro" id="IPR007698">
    <property type="entry name" value="AlaDH/PNT_NAD(H)-bd"/>
</dbReference>
<keyword evidence="8" id="KW-1185">Reference proteome</keyword>
<evidence type="ECO:0000256" key="4">
    <source>
        <dbReference type="SAM" id="Phobius"/>
    </source>
</evidence>
<dbReference type="OrthoDB" id="10059875at2759"/>
<feature type="region of interest" description="Disordered" evidence="3">
    <location>
        <begin position="451"/>
        <end position="476"/>
    </location>
</feature>
<dbReference type="InterPro" id="IPR032095">
    <property type="entry name" value="Sacchrp_dh-like_C"/>
</dbReference>
<feature type="compositionally biased region" description="Low complexity" evidence="3">
    <location>
        <begin position="457"/>
        <end position="470"/>
    </location>
</feature>
<dbReference type="PANTHER" id="PTHR11133">
    <property type="entry name" value="SACCHAROPINE DEHYDROGENASE"/>
    <property type="match status" value="1"/>
</dbReference>
<dbReference type="InterPro" id="IPR051168">
    <property type="entry name" value="AASS"/>
</dbReference>
<dbReference type="GO" id="GO:0004753">
    <property type="term" value="F:saccharopine dehydrogenase activity"/>
    <property type="evidence" value="ECO:0007669"/>
    <property type="project" value="TreeGrafter"/>
</dbReference>
<feature type="compositionally biased region" description="Basic and acidic residues" evidence="3">
    <location>
        <begin position="32"/>
        <end position="50"/>
    </location>
</feature>
<keyword evidence="2" id="KW-0560">Oxidoreductase</keyword>
<dbReference type="FunFam" id="3.40.50.720:FF:000087">
    <property type="entry name" value="alpha-aminoadipic semialdehyde synthase, mitochondrial"/>
    <property type="match status" value="1"/>
</dbReference>
<dbReference type="SUPFAM" id="SSF55347">
    <property type="entry name" value="Glyceraldehyde-3-phosphate dehydrogenase-like, C-terminal domain"/>
    <property type="match status" value="1"/>
</dbReference>
<dbReference type="PANTHER" id="PTHR11133:SF22">
    <property type="entry name" value="ALPHA-AMINOADIPIC SEMIALDEHYDE SYNTHASE, MITOCHONDRIAL"/>
    <property type="match status" value="1"/>
</dbReference>
<keyword evidence="4" id="KW-0472">Membrane</keyword>
<feature type="region of interest" description="Disordered" evidence="3">
    <location>
        <begin position="177"/>
        <end position="257"/>
    </location>
</feature>
<feature type="compositionally biased region" description="Basic and acidic residues" evidence="3">
    <location>
        <begin position="177"/>
        <end position="188"/>
    </location>
</feature>
<dbReference type="Pfam" id="PF16653">
    <property type="entry name" value="Sacchrp_dh_C"/>
    <property type="match status" value="1"/>
</dbReference>
<feature type="region of interest" description="Disordered" evidence="3">
    <location>
        <begin position="1"/>
        <end position="50"/>
    </location>
</feature>
<dbReference type="InterPro" id="IPR036291">
    <property type="entry name" value="NAD(P)-bd_dom_sf"/>
</dbReference>
<dbReference type="EMBL" id="LSMT01000386">
    <property type="protein sequence ID" value="PFX18891.1"/>
    <property type="molecule type" value="Genomic_DNA"/>
</dbReference>
<dbReference type="InterPro" id="IPR007886">
    <property type="entry name" value="AlaDH/PNT_N"/>
</dbReference>
<keyword evidence="4" id="KW-1133">Transmembrane helix</keyword>
<feature type="compositionally biased region" description="Basic and acidic residues" evidence="3">
    <location>
        <begin position="221"/>
        <end position="239"/>
    </location>
</feature>
<accession>A0A2B4RMQ4</accession>
<organism evidence="7 8">
    <name type="scientific">Stylophora pistillata</name>
    <name type="common">Smooth cauliflower coral</name>
    <dbReference type="NCBI Taxonomy" id="50429"/>
    <lineage>
        <taxon>Eukaryota</taxon>
        <taxon>Metazoa</taxon>
        <taxon>Cnidaria</taxon>
        <taxon>Anthozoa</taxon>
        <taxon>Hexacorallia</taxon>
        <taxon>Scleractinia</taxon>
        <taxon>Astrocoeniina</taxon>
        <taxon>Pocilloporidae</taxon>
        <taxon>Stylophora</taxon>
    </lineage>
</organism>
<evidence type="ECO:0000256" key="1">
    <source>
        <dbReference type="ARBA" id="ARBA00005624"/>
    </source>
</evidence>
<dbReference type="SUPFAM" id="SSF52283">
    <property type="entry name" value="Formate/glycerate dehydrogenase catalytic domain-like"/>
    <property type="match status" value="1"/>
</dbReference>
<dbReference type="CDD" id="cd12189">
    <property type="entry name" value="LKR_SDH_like"/>
    <property type="match status" value="1"/>
</dbReference>
<dbReference type="SUPFAM" id="SSF51735">
    <property type="entry name" value="NAD(P)-binding Rossmann-fold domains"/>
    <property type="match status" value="1"/>
</dbReference>
<comment type="caution">
    <text evidence="7">The sequence shown here is derived from an EMBL/GenBank/DDBJ whole genome shotgun (WGS) entry which is preliminary data.</text>
</comment>
<dbReference type="STRING" id="50429.A0A2B4RMQ4"/>
<dbReference type="Proteomes" id="UP000225706">
    <property type="component" value="Unassembled WGS sequence"/>
</dbReference>
<evidence type="ECO:0000256" key="2">
    <source>
        <dbReference type="ARBA" id="ARBA00023002"/>
    </source>
</evidence>
<feature type="domain" description="Alanine dehydrogenase/pyridine nucleotide transhydrogenase N-terminal" evidence="6">
    <location>
        <begin position="521"/>
        <end position="639"/>
    </location>
</feature>